<evidence type="ECO:0000256" key="6">
    <source>
        <dbReference type="SAM" id="Phobius"/>
    </source>
</evidence>
<comment type="caution">
    <text evidence="8">The sequence shown here is derived from an EMBL/GenBank/DDBJ whole genome shotgun (WGS) entry which is preliminary data.</text>
</comment>
<evidence type="ECO:0000256" key="5">
    <source>
        <dbReference type="SAM" id="MobiDB-lite"/>
    </source>
</evidence>
<dbReference type="GO" id="GO:0006829">
    <property type="term" value="P:zinc ion transport"/>
    <property type="evidence" value="ECO:0007669"/>
    <property type="project" value="UniProtKB-KW"/>
</dbReference>
<gene>
    <name evidence="8" type="ORF">LL252_14245</name>
</gene>
<keyword evidence="4 6" id="KW-0472">Membrane</keyword>
<proteinExistence type="predicted"/>
<dbReference type="Gene3D" id="1.20.1510.10">
    <property type="entry name" value="Cation efflux protein transmembrane domain"/>
    <property type="match status" value="1"/>
</dbReference>
<name>A0A9Q3UNM5_9GAMM</name>
<dbReference type="InterPro" id="IPR027469">
    <property type="entry name" value="Cation_efflux_TMD_sf"/>
</dbReference>
<keyword evidence="2 6" id="KW-0812">Transmembrane</keyword>
<keyword evidence="9" id="KW-1185">Reference proteome</keyword>
<dbReference type="RefSeq" id="WP_228234489.1">
    <property type="nucleotide sequence ID" value="NZ_ARXL01000057.1"/>
</dbReference>
<evidence type="ECO:0000259" key="7">
    <source>
        <dbReference type="Pfam" id="PF01545"/>
    </source>
</evidence>
<evidence type="ECO:0000313" key="9">
    <source>
        <dbReference type="Proteomes" id="UP001108027"/>
    </source>
</evidence>
<dbReference type="SUPFAM" id="SSF161111">
    <property type="entry name" value="Cation efflux protein transmembrane domain-like"/>
    <property type="match status" value="1"/>
</dbReference>
<feature type="region of interest" description="Disordered" evidence="5">
    <location>
        <begin position="198"/>
        <end position="221"/>
    </location>
</feature>
<feature type="transmembrane region" description="Helical" evidence="6">
    <location>
        <begin position="85"/>
        <end position="104"/>
    </location>
</feature>
<evidence type="ECO:0000313" key="8">
    <source>
        <dbReference type="EMBL" id="MCC4309730.1"/>
    </source>
</evidence>
<feature type="transmembrane region" description="Helical" evidence="6">
    <location>
        <begin position="173"/>
        <end position="191"/>
    </location>
</feature>
<feature type="transmembrane region" description="Helical" evidence="6">
    <location>
        <begin position="150"/>
        <end position="167"/>
    </location>
</feature>
<accession>A0A9Q3UNM5</accession>
<evidence type="ECO:0000256" key="3">
    <source>
        <dbReference type="ARBA" id="ARBA00022989"/>
    </source>
</evidence>
<dbReference type="AlphaFoldDB" id="A0A9Q3UNM5"/>
<feature type="transmembrane region" description="Helical" evidence="6">
    <location>
        <begin position="53"/>
        <end position="73"/>
    </location>
</feature>
<dbReference type="GO" id="GO:0008324">
    <property type="term" value="F:monoatomic cation transmembrane transporter activity"/>
    <property type="evidence" value="ECO:0007669"/>
    <property type="project" value="InterPro"/>
</dbReference>
<sequence>MACCEPELERDAAPAYRRALIAVLLINLSMFFVEALVGLASGSRALRADALDFLGDAATYGLTLWALGQSLAWRWRAARIKGWSLLLLGVLVLADSLRALVSGVAPSGGLISTVGVVALVANGLSLLLLLRYRQGDANIRSAWLCTRNDVIANLSVIVAGALVMLTGNHWPDVLVALAIAALFTHSALAILRQTRHEERAGRAPPTGCSETPDVGSDCRGR</sequence>
<dbReference type="Pfam" id="PF01545">
    <property type="entry name" value="Cation_efflux"/>
    <property type="match status" value="1"/>
</dbReference>
<organism evidence="8 9">
    <name type="scientific">Alloalcanivorax marinus</name>
    <dbReference type="NCBI Taxonomy" id="1177169"/>
    <lineage>
        <taxon>Bacteria</taxon>
        <taxon>Pseudomonadati</taxon>
        <taxon>Pseudomonadota</taxon>
        <taxon>Gammaproteobacteria</taxon>
        <taxon>Oceanospirillales</taxon>
        <taxon>Alcanivoracaceae</taxon>
        <taxon>Alloalcanivorax</taxon>
    </lineage>
</organism>
<keyword evidence="3 6" id="KW-1133">Transmembrane helix</keyword>
<dbReference type="EMBL" id="JAJGNA010000021">
    <property type="protein sequence ID" value="MCC4309730.1"/>
    <property type="molecule type" value="Genomic_DNA"/>
</dbReference>
<dbReference type="InterPro" id="IPR058533">
    <property type="entry name" value="Cation_efflux_TM"/>
</dbReference>
<feature type="transmembrane region" description="Helical" evidence="6">
    <location>
        <begin position="20"/>
        <end position="41"/>
    </location>
</feature>
<dbReference type="GO" id="GO:0016020">
    <property type="term" value="C:membrane"/>
    <property type="evidence" value="ECO:0007669"/>
    <property type="project" value="UniProtKB-SubCell"/>
</dbReference>
<feature type="transmembrane region" description="Helical" evidence="6">
    <location>
        <begin position="110"/>
        <end position="130"/>
    </location>
</feature>
<evidence type="ECO:0000256" key="1">
    <source>
        <dbReference type="ARBA" id="ARBA00004141"/>
    </source>
</evidence>
<protein>
    <submittedName>
        <fullName evidence="8">Cation transporter</fullName>
    </submittedName>
</protein>
<reference evidence="8" key="1">
    <citation type="submission" date="2021-10" db="EMBL/GenBank/DDBJ databases">
        <title>The diversity and Nitrogen Metabolism of Culturable Nitrate-Utilizing Bacteria Within the Oxygen Minimum Zone of the Changjiang (Yangtze River)Estuary.</title>
        <authorList>
            <person name="Zhang D."/>
            <person name="Zheng J."/>
            <person name="Liu S."/>
            <person name="He W."/>
        </authorList>
    </citation>
    <scope>NUCLEOTIDE SEQUENCE</scope>
    <source>
        <strain evidence="8">FXH-223</strain>
    </source>
</reference>
<evidence type="ECO:0000256" key="2">
    <source>
        <dbReference type="ARBA" id="ARBA00022692"/>
    </source>
</evidence>
<comment type="subcellular location">
    <subcellularLocation>
        <location evidence="1">Membrane</location>
        <topology evidence="1">Multi-pass membrane protein</topology>
    </subcellularLocation>
</comment>
<evidence type="ECO:0000256" key="4">
    <source>
        <dbReference type="ARBA" id="ARBA00023136"/>
    </source>
</evidence>
<dbReference type="Proteomes" id="UP001108027">
    <property type="component" value="Unassembled WGS sequence"/>
</dbReference>
<feature type="domain" description="Cation efflux protein transmembrane" evidence="7">
    <location>
        <begin position="80"/>
        <end position="194"/>
    </location>
</feature>